<dbReference type="Proteomes" id="UP000186795">
    <property type="component" value="Unassembled WGS sequence"/>
</dbReference>
<evidence type="ECO:0000313" key="1">
    <source>
        <dbReference type="EMBL" id="SIS59507.1"/>
    </source>
</evidence>
<dbReference type="RefSeq" id="WP_040387381.1">
    <property type="nucleotide sequence ID" value="NZ_CP048103.1"/>
</dbReference>
<sequence>MGFGSEETTEWKVKPNLPCERLIHNASGAPQRYVQETDFSKKADTSLLFWTGKEAQVPGFDDSCVNMSKYLDTGWRKVAASSRGTNIATKKGEVNLLILYRKGECSAWVSWVFFWRWDC</sequence>
<name>A0A1N7KD22_9BACL</name>
<dbReference type="AlphaFoldDB" id="A0A1N7KD22"/>
<organism evidence="1 2">
    <name type="scientific">Kroppenstedtia eburnea</name>
    <dbReference type="NCBI Taxonomy" id="714067"/>
    <lineage>
        <taxon>Bacteria</taxon>
        <taxon>Bacillati</taxon>
        <taxon>Bacillota</taxon>
        <taxon>Bacilli</taxon>
        <taxon>Bacillales</taxon>
        <taxon>Thermoactinomycetaceae</taxon>
        <taxon>Kroppenstedtia</taxon>
    </lineage>
</organism>
<reference evidence="2" key="1">
    <citation type="submission" date="2017-01" db="EMBL/GenBank/DDBJ databases">
        <authorList>
            <person name="Varghese N."/>
            <person name="Submissions S."/>
        </authorList>
    </citation>
    <scope>NUCLEOTIDE SEQUENCE [LARGE SCALE GENOMIC DNA]</scope>
    <source>
        <strain evidence="2">DSM 45196</strain>
    </source>
</reference>
<evidence type="ECO:0000313" key="2">
    <source>
        <dbReference type="Proteomes" id="UP000186795"/>
    </source>
</evidence>
<proteinExistence type="predicted"/>
<accession>A0A1N7KD22</accession>
<dbReference type="EMBL" id="FTOD01000003">
    <property type="protein sequence ID" value="SIS59507.1"/>
    <property type="molecule type" value="Genomic_DNA"/>
</dbReference>
<keyword evidence="2" id="KW-1185">Reference proteome</keyword>
<gene>
    <name evidence="1" type="ORF">SAMN05421790_1038</name>
</gene>
<protein>
    <submittedName>
        <fullName evidence="1">Uncharacterized protein</fullName>
    </submittedName>
</protein>